<keyword evidence="4" id="KW-1133">Transmembrane helix</keyword>
<dbReference type="EMBL" id="JAHLDV010000035">
    <property type="protein sequence ID" value="MBU3160770.1"/>
    <property type="molecule type" value="Genomic_DNA"/>
</dbReference>
<feature type="transmembrane region" description="Helical" evidence="4">
    <location>
        <begin position="129"/>
        <end position="149"/>
    </location>
</feature>
<evidence type="ECO:0000259" key="6">
    <source>
        <dbReference type="PROSITE" id="PS50885"/>
    </source>
</evidence>
<dbReference type="PANTHER" id="PTHR32089:SF112">
    <property type="entry name" value="LYSOZYME-LIKE PROTEIN-RELATED"/>
    <property type="match status" value="1"/>
</dbReference>
<dbReference type="RefSeq" id="WP_216150218.1">
    <property type="nucleotide sequence ID" value="NZ_JAHLDV010000035.1"/>
</dbReference>
<dbReference type="InterPro" id="IPR003660">
    <property type="entry name" value="HAMP_dom"/>
</dbReference>
<evidence type="ECO:0000313" key="7">
    <source>
        <dbReference type="EMBL" id="MBU3160770.1"/>
    </source>
</evidence>
<comment type="caution">
    <text evidence="7">The sequence shown here is derived from an EMBL/GenBank/DDBJ whole genome shotgun (WGS) entry which is preliminary data.</text>
</comment>
<comment type="similarity">
    <text evidence="2">Belongs to the methyl-accepting chemotaxis (MCP) protein family.</text>
</comment>
<dbReference type="Proteomes" id="UP000776252">
    <property type="component" value="Unassembled WGS sequence"/>
</dbReference>
<reference evidence="7 8" key="1">
    <citation type="submission" date="2021-06" db="EMBL/GenBank/DDBJ databases">
        <title>Clostridia strains as spoilage organisms.</title>
        <authorList>
            <person name="Wambui J."/>
            <person name="Stephan R."/>
            <person name="Stevens M.J.A."/>
        </authorList>
    </citation>
    <scope>NUCLEOTIDE SEQUENCE [LARGE SCALE GENOMIC DNA]</scope>
    <source>
        <strain evidence="7 8">DSM 14204</strain>
    </source>
</reference>
<dbReference type="PANTHER" id="PTHR32089">
    <property type="entry name" value="METHYL-ACCEPTING CHEMOTAXIS PROTEIN MCPB"/>
    <property type="match status" value="1"/>
</dbReference>
<keyword evidence="8" id="KW-1185">Reference proteome</keyword>
<feature type="domain" description="HAMP" evidence="6">
    <location>
        <begin position="156"/>
        <end position="202"/>
    </location>
</feature>
<feature type="domain" description="Methyl-accepting transducer" evidence="5">
    <location>
        <begin position="221"/>
        <end position="478"/>
    </location>
</feature>
<dbReference type="SMART" id="SM00283">
    <property type="entry name" value="MA"/>
    <property type="match status" value="1"/>
</dbReference>
<organism evidence="7 8">
    <name type="scientific">Clostridium frigoris</name>
    <dbReference type="NCBI Taxonomy" id="205327"/>
    <lineage>
        <taxon>Bacteria</taxon>
        <taxon>Bacillati</taxon>
        <taxon>Bacillota</taxon>
        <taxon>Clostridia</taxon>
        <taxon>Eubacteriales</taxon>
        <taxon>Clostridiaceae</taxon>
        <taxon>Clostridium</taxon>
    </lineage>
</organism>
<proteinExistence type="inferred from homology"/>
<evidence type="ECO:0000313" key="8">
    <source>
        <dbReference type="Proteomes" id="UP000776252"/>
    </source>
</evidence>
<accession>A0ABS6BW64</accession>
<dbReference type="CDD" id="cd06225">
    <property type="entry name" value="HAMP"/>
    <property type="match status" value="1"/>
</dbReference>
<evidence type="ECO:0000256" key="2">
    <source>
        <dbReference type="ARBA" id="ARBA00029447"/>
    </source>
</evidence>
<dbReference type="InterPro" id="IPR004089">
    <property type="entry name" value="MCPsignal_dom"/>
</dbReference>
<dbReference type="Pfam" id="PF00672">
    <property type="entry name" value="HAMP"/>
    <property type="match status" value="1"/>
</dbReference>
<evidence type="ECO:0000256" key="1">
    <source>
        <dbReference type="ARBA" id="ARBA00023224"/>
    </source>
</evidence>
<dbReference type="PROSITE" id="PS50885">
    <property type="entry name" value="HAMP"/>
    <property type="match status" value="1"/>
</dbReference>
<keyword evidence="1 3" id="KW-0807">Transducer</keyword>
<dbReference type="PROSITE" id="PS50111">
    <property type="entry name" value="CHEMOTAXIS_TRANSDUC_2"/>
    <property type="match status" value="1"/>
</dbReference>
<evidence type="ECO:0000256" key="3">
    <source>
        <dbReference type="PROSITE-ProRule" id="PRU00284"/>
    </source>
</evidence>
<name>A0ABS6BW64_9CLOT</name>
<evidence type="ECO:0000259" key="5">
    <source>
        <dbReference type="PROSITE" id="PS50111"/>
    </source>
</evidence>
<keyword evidence="4" id="KW-0812">Transmembrane</keyword>
<sequence length="507" mass="54110">MHSTFNELRNYITKVIDRPYSDAQINNVKNADSRIKDTFTKIKGTHLDTSEASAVKQIEDNYTSYMAVYTDVANKRKAGAEITLEQSNQFETIGASITNDIKNTVANEKSIIATETTNYKNVSASSSSAFIIVSIISVLLLLAISIVFVHELKLLLKEMTSTIKIIAEGDFTAEIDTSSNTEFGNINKQLHTMRNSVAGLLRNITIVASSAYEESSTLSAISQEMSASSLEVAGAIHEVAIGSTSQAGELVSVNEAIKEFSNELERFVTLTGSVSNTAGSIGSMASTSNGQLEGLILSLNNINKSFDEVVTKIKLLEGSINQANDITGLINNISEQTNLLALNAAIEAARAGEAGRGFSVVADEIRKLSEQSKQSSDTISVLLKSVVAETSSLVKTTGDVNAELGNEVITINTALTSFKSIVTSVETILPDIQKVSVGISKLNNDIHPVILKIESTSAVSEENSASAEEIAASTEEMKNSAGSVANTAQNLTSSAIQLTEELNKFKL</sequence>
<evidence type="ECO:0000256" key="4">
    <source>
        <dbReference type="SAM" id="Phobius"/>
    </source>
</evidence>
<keyword evidence="4" id="KW-0472">Membrane</keyword>
<protein>
    <submittedName>
        <fullName evidence="7">Methyl-accepting chemotaxis protein</fullName>
    </submittedName>
</protein>
<dbReference type="Pfam" id="PF00015">
    <property type="entry name" value="MCPsignal"/>
    <property type="match status" value="1"/>
</dbReference>
<gene>
    <name evidence="7" type="ORF">KPL37_13570</name>
</gene>